<evidence type="ECO:0008006" key="2">
    <source>
        <dbReference type="Google" id="ProtNLM"/>
    </source>
</evidence>
<gene>
    <name evidence="1" type="ORF">S01H4_13645</name>
</gene>
<name>X0YJU8_9ZZZZ</name>
<dbReference type="Gene3D" id="3.60.21.10">
    <property type="match status" value="1"/>
</dbReference>
<organism evidence="1">
    <name type="scientific">marine sediment metagenome</name>
    <dbReference type="NCBI Taxonomy" id="412755"/>
    <lineage>
        <taxon>unclassified sequences</taxon>
        <taxon>metagenomes</taxon>
        <taxon>ecological metagenomes</taxon>
    </lineage>
</organism>
<reference evidence="1" key="1">
    <citation type="journal article" date="2014" name="Front. Microbiol.">
        <title>High frequency of phylogenetically diverse reductive dehalogenase-homologous genes in deep subseafloor sedimentary metagenomes.</title>
        <authorList>
            <person name="Kawai M."/>
            <person name="Futagami T."/>
            <person name="Toyoda A."/>
            <person name="Takaki Y."/>
            <person name="Nishi S."/>
            <person name="Hori S."/>
            <person name="Arai W."/>
            <person name="Tsubouchi T."/>
            <person name="Morono Y."/>
            <person name="Uchiyama I."/>
            <person name="Ito T."/>
            <person name="Fujiyama A."/>
            <person name="Inagaki F."/>
            <person name="Takami H."/>
        </authorList>
    </citation>
    <scope>NUCLEOTIDE SEQUENCE</scope>
    <source>
        <strain evidence="1">Expedition CK06-06</strain>
    </source>
</reference>
<accession>X0YJU8</accession>
<proteinExistence type="predicted"/>
<protein>
    <recommendedName>
        <fullName evidence="2">Calcineurin-like phosphoesterase domain-containing protein</fullName>
    </recommendedName>
</protein>
<dbReference type="EMBL" id="BART01006005">
    <property type="protein sequence ID" value="GAG56290.1"/>
    <property type="molecule type" value="Genomic_DNA"/>
</dbReference>
<dbReference type="InterPro" id="IPR029052">
    <property type="entry name" value="Metallo-depent_PP-like"/>
</dbReference>
<evidence type="ECO:0000313" key="1">
    <source>
        <dbReference type="EMBL" id="GAG56290.1"/>
    </source>
</evidence>
<sequence length="212" mass="23290">MGSATSVDGIDDPTSDPRWNWTLGQTQFNWFKQTIQGSTATYKFVFAHHMLGGMDPYVRGGAVPAHMFEWGGYNDDGTWGFDTQRPTFGDDPIHQLMIDNGVSAFFHGHDHQFVHEERDGIVYQLVPQPSVDGYGFDLYVDSPYVISGGNLPNSGHVRVTVSPGEATVEYVRSEATSGGINGTVEYSYTVESGHCATIYLPIILNSTTTIDP</sequence>
<dbReference type="SUPFAM" id="SSF56300">
    <property type="entry name" value="Metallo-dependent phosphatases"/>
    <property type="match status" value="1"/>
</dbReference>
<dbReference type="AlphaFoldDB" id="X0YJU8"/>
<comment type="caution">
    <text evidence="1">The sequence shown here is derived from an EMBL/GenBank/DDBJ whole genome shotgun (WGS) entry which is preliminary data.</text>
</comment>